<comment type="similarity">
    <text evidence="1">Belongs to the pseudouridine synthase RluA family.</text>
</comment>
<evidence type="ECO:0000256" key="10">
    <source>
        <dbReference type="ARBA" id="ARBA00056072"/>
    </source>
</evidence>
<dbReference type="PANTHER" id="PTHR21600">
    <property type="entry name" value="MITOCHONDRIAL RNA PSEUDOURIDINE SYNTHASE"/>
    <property type="match status" value="1"/>
</dbReference>
<dbReference type="GO" id="GO:0000455">
    <property type="term" value="P:enzyme-directed rRNA pseudouridine synthesis"/>
    <property type="evidence" value="ECO:0007669"/>
    <property type="project" value="UniProtKB-ARBA"/>
</dbReference>
<feature type="compositionally biased region" description="Polar residues" evidence="13">
    <location>
        <begin position="1"/>
        <end position="11"/>
    </location>
</feature>
<accession>A0A947GBK0</accession>
<dbReference type="SMART" id="SM00363">
    <property type="entry name" value="S4"/>
    <property type="match status" value="1"/>
</dbReference>
<evidence type="ECO:0000313" key="15">
    <source>
        <dbReference type="EMBL" id="MBT9288767.1"/>
    </source>
</evidence>
<evidence type="ECO:0000256" key="2">
    <source>
        <dbReference type="ARBA" id="ARBA00022884"/>
    </source>
</evidence>
<feature type="compositionally biased region" description="Low complexity" evidence="13">
    <location>
        <begin position="147"/>
        <end position="169"/>
    </location>
</feature>
<dbReference type="AlphaFoldDB" id="A0A947GBK0"/>
<evidence type="ECO:0000256" key="12">
    <source>
        <dbReference type="PROSITE-ProRule" id="PRU00182"/>
    </source>
</evidence>
<evidence type="ECO:0000256" key="11">
    <source>
        <dbReference type="PIRSR" id="PIRSR606225-1"/>
    </source>
</evidence>
<dbReference type="EC" id="5.4.99.23" evidence="5"/>
<dbReference type="SUPFAM" id="SSF55174">
    <property type="entry name" value="Alpha-L RNA-binding motif"/>
    <property type="match status" value="1"/>
</dbReference>
<dbReference type="PROSITE" id="PS01129">
    <property type="entry name" value="PSI_RLU"/>
    <property type="match status" value="1"/>
</dbReference>
<evidence type="ECO:0000256" key="8">
    <source>
        <dbReference type="ARBA" id="ARBA00042840"/>
    </source>
</evidence>
<dbReference type="Gene3D" id="3.30.2350.10">
    <property type="entry name" value="Pseudouridine synthase"/>
    <property type="match status" value="1"/>
</dbReference>
<feature type="compositionally biased region" description="Low complexity" evidence="13">
    <location>
        <begin position="119"/>
        <end position="131"/>
    </location>
</feature>
<dbReference type="InterPro" id="IPR006145">
    <property type="entry name" value="PsdUridine_synth_RsuA/RluA"/>
</dbReference>
<evidence type="ECO:0000256" key="13">
    <source>
        <dbReference type="SAM" id="MobiDB-lite"/>
    </source>
</evidence>
<evidence type="ECO:0000256" key="4">
    <source>
        <dbReference type="ARBA" id="ARBA00036882"/>
    </source>
</evidence>
<keyword evidence="3" id="KW-0413">Isomerase</keyword>
<feature type="region of interest" description="Disordered" evidence="13">
    <location>
        <begin position="1"/>
        <end position="169"/>
    </location>
</feature>
<name>A0A947GBK0_9HYPH</name>
<evidence type="ECO:0000313" key="16">
    <source>
        <dbReference type="Proteomes" id="UP000766595"/>
    </source>
</evidence>
<keyword evidence="2 12" id="KW-0694">RNA-binding</keyword>
<dbReference type="PANTHER" id="PTHR21600:SF44">
    <property type="entry name" value="RIBOSOMAL LARGE SUBUNIT PSEUDOURIDINE SYNTHASE D"/>
    <property type="match status" value="1"/>
</dbReference>
<gene>
    <name evidence="15" type="ORF">KL771_04865</name>
</gene>
<dbReference type="Pfam" id="PF01479">
    <property type="entry name" value="S4"/>
    <property type="match status" value="1"/>
</dbReference>
<keyword evidence="16" id="KW-1185">Reference proteome</keyword>
<dbReference type="InterPro" id="IPR050188">
    <property type="entry name" value="RluA_PseudoU_synthase"/>
</dbReference>
<dbReference type="InterPro" id="IPR020103">
    <property type="entry name" value="PsdUridine_synth_cat_dom_sf"/>
</dbReference>
<evidence type="ECO:0000259" key="14">
    <source>
        <dbReference type="SMART" id="SM00363"/>
    </source>
</evidence>
<feature type="active site" evidence="11">
    <location>
        <position position="349"/>
    </location>
</feature>
<evidence type="ECO:0000256" key="6">
    <source>
        <dbReference type="ARBA" id="ARBA00040039"/>
    </source>
</evidence>
<dbReference type="InterPro" id="IPR036986">
    <property type="entry name" value="S4_RNA-bd_sf"/>
</dbReference>
<dbReference type="SUPFAM" id="SSF55120">
    <property type="entry name" value="Pseudouridine synthase"/>
    <property type="match status" value="1"/>
</dbReference>
<dbReference type="CDD" id="cd00165">
    <property type="entry name" value="S4"/>
    <property type="match status" value="1"/>
</dbReference>
<dbReference type="GO" id="GO:0003723">
    <property type="term" value="F:RNA binding"/>
    <property type="evidence" value="ECO:0007669"/>
    <property type="project" value="UniProtKB-KW"/>
</dbReference>
<proteinExistence type="inferred from homology"/>
<dbReference type="PROSITE" id="PS50889">
    <property type="entry name" value="S4"/>
    <property type="match status" value="1"/>
</dbReference>
<dbReference type="InterPro" id="IPR006224">
    <property type="entry name" value="PsdUridine_synth_RluA-like_CS"/>
</dbReference>
<evidence type="ECO:0000256" key="1">
    <source>
        <dbReference type="ARBA" id="ARBA00010876"/>
    </source>
</evidence>
<dbReference type="Pfam" id="PF00849">
    <property type="entry name" value="PseudoU_synth_2"/>
    <property type="match status" value="1"/>
</dbReference>
<feature type="compositionally biased region" description="Low complexity" evidence="13">
    <location>
        <begin position="64"/>
        <end position="76"/>
    </location>
</feature>
<protein>
    <recommendedName>
        <fullName evidence="6">Ribosomal large subunit pseudouridine synthase D</fullName>
        <ecNumber evidence="5">5.4.99.23</ecNumber>
    </recommendedName>
    <alternativeName>
        <fullName evidence="7">23S rRNA pseudouridine(1911/1915/1917) synthase</fullName>
    </alternativeName>
    <alternativeName>
        <fullName evidence="8">rRNA pseudouridylate synthase D</fullName>
    </alternativeName>
    <alternativeName>
        <fullName evidence="9">rRNA-uridine isomerase D</fullName>
    </alternativeName>
</protein>
<dbReference type="NCBIfam" id="TIGR00005">
    <property type="entry name" value="rluA_subfam"/>
    <property type="match status" value="1"/>
</dbReference>
<evidence type="ECO:0000256" key="5">
    <source>
        <dbReference type="ARBA" id="ARBA00038942"/>
    </source>
</evidence>
<dbReference type="Proteomes" id="UP000766595">
    <property type="component" value="Unassembled WGS sequence"/>
</dbReference>
<comment type="caution">
    <text evidence="15">The sequence shown here is derived from an EMBL/GenBank/DDBJ whole genome shotgun (WGS) entry which is preliminary data.</text>
</comment>
<evidence type="ECO:0000256" key="3">
    <source>
        <dbReference type="ARBA" id="ARBA00023235"/>
    </source>
</evidence>
<evidence type="ECO:0000256" key="9">
    <source>
        <dbReference type="ARBA" id="ARBA00043148"/>
    </source>
</evidence>
<organism evidence="15 16">
    <name type="scientific">Prosthecodimorpha staleyi</name>
    <dbReference type="NCBI Taxonomy" id="2840188"/>
    <lineage>
        <taxon>Bacteria</taxon>
        <taxon>Pseudomonadati</taxon>
        <taxon>Pseudomonadota</taxon>
        <taxon>Alphaproteobacteria</taxon>
        <taxon>Hyphomicrobiales</taxon>
        <taxon>Ancalomicrobiaceae</taxon>
        <taxon>Prosthecodimorpha</taxon>
    </lineage>
</organism>
<sequence>MASSRRNSGTRATAPDGSRRQATGKPDAQRPPSLPGPADRVEADDAGARQEINAATTADVLPQGPGAPAGAAAASGPPGPERTGAAVASQVSPIPATKADAATSPVPRTPAGEAATSFAPGIPAPGAAAARPKSRLPTTKADAATSPRGRAPAGTAAASFTPGPGASGAAAAHLESVLPAGAEPVEEDDEALAVSDVVSDPAAAPGSARRIELAIEADAAPERLDAALARRLAGDDLSRSRIKALVLDGRVAVGGRVVTDPSARIAAGATVAIDLPAAAPAAPAPEPIPLSILHEDAEVVVIDKPAGLVVHPAAGHASGTLVNALIAHCGTSLSGIGGVARPGIVHRLDKETSGLMVVAKTDRAHRSLAAQFADHGRTGPLERAYLAVVWGVPRQRSGTVDLPIGRNPRDRETMAVVHGAHGREAITHYEVLETYGPAQDPVASLVECRLETGRTHQIRVHMTRLGHPLLGDPTYGTGFRTKVDKLTRLAPEAGAALEALGRQALHARLIAFEHPKTGRTRRFESDPPADMARLIDALRALG</sequence>
<dbReference type="InterPro" id="IPR002942">
    <property type="entry name" value="S4_RNA-bd"/>
</dbReference>
<comment type="catalytic activity">
    <reaction evidence="4">
        <text>uridine(1911/1915/1917) in 23S rRNA = pseudouridine(1911/1915/1917) in 23S rRNA</text>
        <dbReference type="Rhea" id="RHEA:42524"/>
        <dbReference type="Rhea" id="RHEA-COMP:10097"/>
        <dbReference type="Rhea" id="RHEA-COMP:10098"/>
        <dbReference type="ChEBI" id="CHEBI:65314"/>
        <dbReference type="ChEBI" id="CHEBI:65315"/>
        <dbReference type="EC" id="5.4.99.23"/>
    </reaction>
</comment>
<dbReference type="FunFam" id="3.30.2350.10:FF:000006">
    <property type="entry name" value="Pseudouridine synthase"/>
    <property type="match status" value="1"/>
</dbReference>
<evidence type="ECO:0000256" key="7">
    <source>
        <dbReference type="ARBA" id="ARBA00042264"/>
    </source>
</evidence>
<comment type="function">
    <text evidence="10">Responsible for synthesis of pseudouridine from uracil at positions 1911, 1915 and 1917 in 23S ribosomal RNA.</text>
</comment>
<dbReference type="EMBL" id="JAHHZF010000002">
    <property type="protein sequence ID" value="MBT9288767.1"/>
    <property type="molecule type" value="Genomic_DNA"/>
</dbReference>
<feature type="compositionally biased region" description="Basic and acidic residues" evidence="13">
    <location>
        <begin position="39"/>
        <end position="48"/>
    </location>
</feature>
<feature type="domain" description="RNA-binding S4" evidence="14">
    <location>
        <begin position="222"/>
        <end position="282"/>
    </location>
</feature>
<reference evidence="15 16" key="1">
    <citation type="submission" date="2021-06" db="EMBL/GenBank/DDBJ databases">
        <authorList>
            <person name="Grouzdev D.S."/>
            <person name="Koziaeva V."/>
        </authorList>
    </citation>
    <scope>NUCLEOTIDE SEQUENCE [LARGE SCALE GENOMIC DNA]</scope>
    <source>
        <strain evidence="15 16">22</strain>
    </source>
</reference>
<dbReference type="InterPro" id="IPR006225">
    <property type="entry name" value="PsdUridine_synth_RluC/D"/>
</dbReference>
<dbReference type="CDD" id="cd02869">
    <property type="entry name" value="PseudoU_synth_RluA_like"/>
    <property type="match status" value="1"/>
</dbReference>
<dbReference type="Gene3D" id="3.10.290.10">
    <property type="entry name" value="RNA-binding S4 domain"/>
    <property type="match status" value="1"/>
</dbReference>
<dbReference type="GO" id="GO:0160140">
    <property type="term" value="F:23S rRNA pseudouridine(1911/1915/1917) synthase activity"/>
    <property type="evidence" value="ECO:0007669"/>
    <property type="project" value="UniProtKB-EC"/>
</dbReference>